<dbReference type="RefSeq" id="WP_091493987.1">
    <property type="nucleotide sequence ID" value="NZ_FODJ01000001.1"/>
</dbReference>
<evidence type="ECO:0000313" key="2">
    <source>
        <dbReference type="Proteomes" id="UP000199300"/>
    </source>
</evidence>
<reference evidence="1 2" key="1">
    <citation type="submission" date="2016-10" db="EMBL/GenBank/DDBJ databases">
        <authorList>
            <person name="de Groot N.N."/>
        </authorList>
    </citation>
    <scope>NUCLEOTIDE SEQUENCE [LARGE SCALE GENOMIC DNA]</scope>
    <source>
        <strain evidence="1 2">CGMCC 1.10434</strain>
    </source>
</reference>
<dbReference type="Proteomes" id="UP000199300">
    <property type="component" value="Unassembled WGS sequence"/>
</dbReference>
<sequence>MKQSLNYIPHRWQIEKNIILPMALKALKLDQLALNESRVLGYHNFVFTEMMRWIQQDLIIYKQELYDLKVTIMLTEKNNSLIHYRISVDQEQYLLVFSAEDLKTKTQHELYTYLKWVCLEVPANLKLR</sequence>
<dbReference type="EMBL" id="FODJ01000001">
    <property type="protein sequence ID" value="SEN53661.1"/>
    <property type="molecule type" value="Genomic_DNA"/>
</dbReference>
<keyword evidence="2" id="KW-1185">Reference proteome</keyword>
<name>A0A1H8HBM5_9BACI</name>
<gene>
    <name evidence="1" type="ORF">SAMN04488134_101304</name>
</gene>
<evidence type="ECO:0000313" key="1">
    <source>
        <dbReference type="EMBL" id="SEN53661.1"/>
    </source>
</evidence>
<dbReference type="STRING" id="872970.SAMN04488134_101304"/>
<accession>A0A1H8HBM5</accession>
<dbReference type="AlphaFoldDB" id="A0A1H8HBM5"/>
<proteinExistence type="predicted"/>
<protein>
    <submittedName>
        <fullName evidence="1">Uncharacterized protein</fullName>
    </submittedName>
</protein>
<dbReference type="InterPro" id="IPR058600">
    <property type="entry name" value="YhjD-like"/>
</dbReference>
<organism evidence="1 2">
    <name type="scientific">Amphibacillus marinus</name>
    <dbReference type="NCBI Taxonomy" id="872970"/>
    <lineage>
        <taxon>Bacteria</taxon>
        <taxon>Bacillati</taxon>
        <taxon>Bacillota</taxon>
        <taxon>Bacilli</taxon>
        <taxon>Bacillales</taxon>
        <taxon>Bacillaceae</taxon>
        <taxon>Amphibacillus</taxon>
    </lineage>
</organism>
<dbReference type="Pfam" id="PF26325">
    <property type="entry name" value="YhjD"/>
    <property type="match status" value="1"/>
</dbReference>